<name>A0A482XNJ9_LAOST</name>
<dbReference type="GO" id="GO:0006289">
    <property type="term" value="P:nucleotide-excision repair"/>
    <property type="evidence" value="ECO:0007669"/>
    <property type="project" value="TreeGrafter"/>
</dbReference>
<evidence type="ECO:0000256" key="4">
    <source>
        <dbReference type="PIRNR" id="PIRNR011312"/>
    </source>
</evidence>
<dbReference type="SMR" id="A0A482XNJ9"/>
<dbReference type="GO" id="GO:0005730">
    <property type="term" value="C:nucleolus"/>
    <property type="evidence" value="ECO:0007669"/>
    <property type="project" value="InterPro"/>
</dbReference>
<dbReference type="Gene3D" id="3.70.10.10">
    <property type="match status" value="1"/>
</dbReference>
<dbReference type="GO" id="GO:0044778">
    <property type="term" value="P:meiotic DNA integrity checkpoint signaling"/>
    <property type="evidence" value="ECO:0007669"/>
    <property type="project" value="TreeGrafter"/>
</dbReference>
<evidence type="ECO:0000256" key="1">
    <source>
        <dbReference type="ARBA" id="ARBA00004123"/>
    </source>
</evidence>
<dbReference type="STRING" id="195883.A0A482XNJ9"/>
<gene>
    <name evidence="5" type="ORF">LSTR_LSTR005989</name>
</gene>
<dbReference type="Proteomes" id="UP000291343">
    <property type="component" value="Unassembled WGS sequence"/>
</dbReference>
<dbReference type="GO" id="GO:0031573">
    <property type="term" value="P:mitotic intra-S DNA damage checkpoint signaling"/>
    <property type="evidence" value="ECO:0007669"/>
    <property type="project" value="TreeGrafter"/>
</dbReference>
<dbReference type="Pfam" id="PF04005">
    <property type="entry name" value="Hus1"/>
    <property type="match status" value="1"/>
</dbReference>
<keyword evidence="6" id="KW-1185">Reference proteome</keyword>
<sequence>MKFRGKIVEPMCMRQFSSIVLTLCKLSKESVLKLTSTQLLFIISEDNAVPRRTMAWCVLDRKNFFNEYTIDGQGDNNEINLQLFMELLASSVNTFKAVDSVKSVKLKLTDKITPCLTLEIELVTSIGHSRLCVHDVPVNVITRAHAEDYAQQPPTHNYDISIEMPNLKKLRFIIDRLKKLDHFVVVSAQGSGHMCFKVETHKATVSTFFTGLKVEKCSNDLDEVSSVRVDLRKLSHFLVCEQIHPDKVTCHILNGHLIHQHLKQYDVEINYYLMAVDE</sequence>
<dbReference type="PANTHER" id="PTHR12900">
    <property type="entry name" value="MITOTIC AND DNA DAMAGE CHECKPOINT PROTEIN HUS1"/>
    <property type="match status" value="1"/>
</dbReference>
<organism evidence="5 6">
    <name type="scientific">Laodelphax striatellus</name>
    <name type="common">Small brown planthopper</name>
    <name type="synonym">Delphax striatella</name>
    <dbReference type="NCBI Taxonomy" id="195883"/>
    <lineage>
        <taxon>Eukaryota</taxon>
        <taxon>Metazoa</taxon>
        <taxon>Ecdysozoa</taxon>
        <taxon>Arthropoda</taxon>
        <taxon>Hexapoda</taxon>
        <taxon>Insecta</taxon>
        <taxon>Pterygota</taxon>
        <taxon>Neoptera</taxon>
        <taxon>Paraneoptera</taxon>
        <taxon>Hemiptera</taxon>
        <taxon>Auchenorrhyncha</taxon>
        <taxon>Fulgoroidea</taxon>
        <taxon>Delphacidae</taxon>
        <taxon>Criomorphinae</taxon>
        <taxon>Laodelphax</taxon>
    </lineage>
</organism>
<protein>
    <recommendedName>
        <fullName evidence="4">Checkpoint protein</fullName>
    </recommendedName>
</protein>
<dbReference type="FunCoup" id="A0A482XNJ9">
    <property type="interactions" value="1251"/>
</dbReference>
<comment type="caution">
    <text evidence="5">The sequence shown here is derived from an EMBL/GenBank/DDBJ whole genome shotgun (WGS) entry which is preliminary data.</text>
</comment>
<dbReference type="InterPro" id="IPR016580">
    <property type="entry name" value="HUS1"/>
</dbReference>
<dbReference type="OrthoDB" id="10063861at2759"/>
<dbReference type="GO" id="GO:0035861">
    <property type="term" value="C:site of double-strand break"/>
    <property type="evidence" value="ECO:0007669"/>
    <property type="project" value="TreeGrafter"/>
</dbReference>
<dbReference type="AlphaFoldDB" id="A0A482XNJ9"/>
<dbReference type="PANTHER" id="PTHR12900:SF0">
    <property type="entry name" value="CHECKPOINT PROTEIN"/>
    <property type="match status" value="1"/>
</dbReference>
<comment type="subcellular location">
    <subcellularLocation>
        <location evidence="1">Nucleus</location>
    </subcellularLocation>
</comment>
<keyword evidence="3" id="KW-0539">Nucleus</keyword>
<dbReference type="GO" id="GO:0030896">
    <property type="term" value="C:checkpoint clamp complex"/>
    <property type="evidence" value="ECO:0007669"/>
    <property type="project" value="InterPro"/>
</dbReference>
<dbReference type="GO" id="GO:0033314">
    <property type="term" value="P:mitotic DNA replication checkpoint signaling"/>
    <property type="evidence" value="ECO:0007669"/>
    <property type="project" value="TreeGrafter"/>
</dbReference>
<evidence type="ECO:0000256" key="3">
    <source>
        <dbReference type="ARBA" id="ARBA00023242"/>
    </source>
</evidence>
<dbReference type="InParanoid" id="A0A482XNJ9"/>
<dbReference type="GO" id="GO:0000723">
    <property type="term" value="P:telomere maintenance"/>
    <property type="evidence" value="ECO:0007669"/>
    <property type="project" value="TreeGrafter"/>
</dbReference>
<dbReference type="PIRSF" id="PIRSF011312">
    <property type="entry name" value="Cell_cycle_HUS1"/>
    <property type="match status" value="1"/>
</dbReference>
<evidence type="ECO:0000256" key="2">
    <source>
        <dbReference type="ARBA" id="ARBA00005563"/>
    </source>
</evidence>
<accession>A0A482XNJ9</accession>
<evidence type="ECO:0000313" key="6">
    <source>
        <dbReference type="Proteomes" id="UP000291343"/>
    </source>
</evidence>
<dbReference type="EMBL" id="QKKF02003370">
    <property type="protein sequence ID" value="RZF47725.1"/>
    <property type="molecule type" value="Genomic_DNA"/>
</dbReference>
<evidence type="ECO:0000313" key="5">
    <source>
        <dbReference type="EMBL" id="RZF47725.1"/>
    </source>
</evidence>
<dbReference type="GO" id="GO:0000724">
    <property type="term" value="P:double-strand break repair via homologous recombination"/>
    <property type="evidence" value="ECO:0007669"/>
    <property type="project" value="TreeGrafter"/>
</dbReference>
<comment type="similarity">
    <text evidence="2 4">Belongs to the HUS1 family.</text>
</comment>
<dbReference type="InterPro" id="IPR007150">
    <property type="entry name" value="HUS1/Mec3"/>
</dbReference>
<reference evidence="5 6" key="1">
    <citation type="journal article" date="2017" name="Gigascience">
        <title>Genome sequence of the small brown planthopper, Laodelphax striatellus.</title>
        <authorList>
            <person name="Zhu J."/>
            <person name="Jiang F."/>
            <person name="Wang X."/>
            <person name="Yang P."/>
            <person name="Bao Y."/>
            <person name="Zhao W."/>
            <person name="Wang W."/>
            <person name="Lu H."/>
            <person name="Wang Q."/>
            <person name="Cui N."/>
            <person name="Li J."/>
            <person name="Chen X."/>
            <person name="Luo L."/>
            <person name="Yu J."/>
            <person name="Kang L."/>
            <person name="Cui F."/>
        </authorList>
    </citation>
    <scope>NUCLEOTIDE SEQUENCE [LARGE SCALE GENOMIC DNA]</scope>
    <source>
        <strain evidence="5">Lst14</strain>
    </source>
</reference>
<proteinExistence type="inferred from homology"/>